<name>A0A1W1HIG1_9BACT</name>
<protein>
    <submittedName>
        <fullName evidence="2">Uncharacterized protein</fullName>
    </submittedName>
</protein>
<keyword evidence="1" id="KW-0472">Membrane</keyword>
<evidence type="ECO:0000256" key="1">
    <source>
        <dbReference type="SAM" id="Phobius"/>
    </source>
</evidence>
<evidence type="ECO:0000313" key="2">
    <source>
        <dbReference type="EMBL" id="SLM32223.1"/>
    </source>
</evidence>
<gene>
    <name evidence="2" type="ORF">MTBBW1_600053</name>
</gene>
<organism evidence="2 3">
    <name type="scientific">Desulfamplus magnetovallimortis</name>
    <dbReference type="NCBI Taxonomy" id="1246637"/>
    <lineage>
        <taxon>Bacteria</taxon>
        <taxon>Pseudomonadati</taxon>
        <taxon>Thermodesulfobacteriota</taxon>
        <taxon>Desulfobacteria</taxon>
        <taxon>Desulfobacterales</taxon>
        <taxon>Desulfobacteraceae</taxon>
        <taxon>Desulfamplus</taxon>
    </lineage>
</organism>
<sequence>MPCLCSATPDYENDEGYFHGKVRINKNNLFHNRRRSPIMQEIVLFIVIIGVYLLMQLYILPKMGIST</sequence>
<dbReference type="Proteomes" id="UP000191931">
    <property type="component" value="Unassembled WGS sequence"/>
</dbReference>
<keyword evidence="3" id="KW-1185">Reference proteome</keyword>
<dbReference type="EMBL" id="FWEV01000304">
    <property type="protein sequence ID" value="SLM32223.1"/>
    <property type="molecule type" value="Genomic_DNA"/>
</dbReference>
<keyword evidence="1" id="KW-1133">Transmembrane helix</keyword>
<keyword evidence="1" id="KW-0812">Transmembrane</keyword>
<evidence type="ECO:0000313" key="3">
    <source>
        <dbReference type="Proteomes" id="UP000191931"/>
    </source>
</evidence>
<dbReference type="AlphaFoldDB" id="A0A1W1HIG1"/>
<dbReference type="STRING" id="1246637.MTBBW1_600053"/>
<feature type="transmembrane region" description="Helical" evidence="1">
    <location>
        <begin position="42"/>
        <end position="60"/>
    </location>
</feature>
<accession>A0A1W1HIG1</accession>
<proteinExistence type="predicted"/>
<reference evidence="2 3" key="1">
    <citation type="submission" date="2017-03" db="EMBL/GenBank/DDBJ databases">
        <authorList>
            <person name="Afonso C.L."/>
            <person name="Miller P.J."/>
            <person name="Scott M.A."/>
            <person name="Spackman E."/>
            <person name="Goraichik I."/>
            <person name="Dimitrov K.M."/>
            <person name="Suarez D.L."/>
            <person name="Swayne D.E."/>
        </authorList>
    </citation>
    <scope>NUCLEOTIDE SEQUENCE [LARGE SCALE GENOMIC DNA]</scope>
    <source>
        <strain evidence="2">PRJEB14757</strain>
    </source>
</reference>